<organism evidence="6 7">
    <name type="scientific">Actinomyces israelii</name>
    <dbReference type="NCBI Taxonomy" id="1659"/>
    <lineage>
        <taxon>Bacteria</taxon>
        <taxon>Bacillati</taxon>
        <taxon>Actinomycetota</taxon>
        <taxon>Actinomycetes</taxon>
        <taxon>Actinomycetales</taxon>
        <taxon>Actinomycetaceae</taxon>
        <taxon>Actinomyces</taxon>
    </lineage>
</organism>
<dbReference type="GO" id="GO:0008675">
    <property type="term" value="F:2-dehydro-3-deoxy-phosphogluconate aldolase activity"/>
    <property type="evidence" value="ECO:0007669"/>
    <property type="project" value="UniProtKB-EC"/>
</dbReference>
<dbReference type="EC" id="4.1.3.16" evidence="6"/>
<dbReference type="PANTHER" id="PTHR30246">
    <property type="entry name" value="2-KETO-3-DEOXY-6-PHOSPHOGLUCONATE ALDOLASE"/>
    <property type="match status" value="1"/>
</dbReference>
<name>A0ABT4I4S5_9ACTO</name>
<comment type="subunit">
    <text evidence="3">Homotrimer.</text>
</comment>
<dbReference type="EMBL" id="JAPTMY010000002">
    <property type="protein sequence ID" value="MCZ0856738.1"/>
    <property type="molecule type" value="Genomic_DNA"/>
</dbReference>
<dbReference type="EC" id="4.1.2.14" evidence="6"/>
<sequence>MTSMTSRITEDAETVRDQLDQLLAANPVVPVVVVDSAAQGVGAGRALVAGGIATAEVAFRTAAAVEAIRVMGEVEGLVVGAGTVLDAAQAEAAIDAGARYLVSPGLSVEVVRCAQDAGVPVLPGCADASWIMAALELGIRTVKFFPASALGGPSAVRALSAAFPRVRFVPTGGVSAGNLAEYLAVPQVAACGGSWMVSRDLVAAARWDEVSRLCARAVAIAKEAGR</sequence>
<dbReference type="InterPro" id="IPR031338">
    <property type="entry name" value="KDPG/KHG_AS_2"/>
</dbReference>
<dbReference type="InterPro" id="IPR000887">
    <property type="entry name" value="Aldlse_KDPG_KHG"/>
</dbReference>
<gene>
    <name evidence="6" type="primary">eda</name>
    <name evidence="6" type="ORF">OHJ16_01560</name>
</gene>
<dbReference type="CDD" id="cd00452">
    <property type="entry name" value="KDPG_aldolase"/>
    <property type="match status" value="1"/>
</dbReference>
<keyword evidence="7" id="KW-1185">Reference proteome</keyword>
<dbReference type="Gene3D" id="3.20.20.70">
    <property type="entry name" value="Aldolase class I"/>
    <property type="match status" value="1"/>
</dbReference>
<evidence type="ECO:0000256" key="4">
    <source>
        <dbReference type="ARBA" id="ARBA00023239"/>
    </source>
</evidence>
<dbReference type="RefSeq" id="WP_268916454.1">
    <property type="nucleotide sequence ID" value="NZ_JAPTMY010000002.1"/>
</dbReference>
<evidence type="ECO:0000313" key="7">
    <source>
        <dbReference type="Proteomes" id="UP001072034"/>
    </source>
</evidence>
<evidence type="ECO:0000313" key="6">
    <source>
        <dbReference type="EMBL" id="MCZ0856738.1"/>
    </source>
</evidence>
<evidence type="ECO:0000256" key="5">
    <source>
        <dbReference type="ARBA" id="ARBA00023277"/>
    </source>
</evidence>
<reference evidence="6" key="1">
    <citation type="submission" date="2022-10" db="EMBL/GenBank/DDBJ databases">
        <title>Genome sequence of Actinomyces israelii ATCC 10048.</title>
        <authorList>
            <person name="Watt R.M."/>
            <person name="Tong W.M."/>
        </authorList>
    </citation>
    <scope>NUCLEOTIDE SEQUENCE</scope>
    <source>
        <strain evidence="6">ATCC 10048</strain>
    </source>
</reference>
<dbReference type="SUPFAM" id="SSF51569">
    <property type="entry name" value="Aldolase"/>
    <property type="match status" value="1"/>
</dbReference>
<accession>A0ABT4I4S5</accession>
<comment type="similarity">
    <text evidence="2">Belongs to the KHG/KDPG aldolase family.</text>
</comment>
<evidence type="ECO:0000256" key="3">
    <source>
        <dbReference type="ARBA" id="ARBA00011233"/>
    </source>
</evidence>
<dbReference type="PROSITE" id="PS00160">
    <property type="entry name" value="ALDOLASE_KDPG_KHG_2"/>
    <property type="match status" value="1"/>
</dbReference>
<dbReference type="Proteomes" id="UP001072034">
    <property type="component" value="Unassembled WGS sequence"/>
</dbReference>
<comment type="caution">
    <text evidence="6">The sequence shown here is derived from an EMBL/GenBank/DDBJ whole genome shotgun (WGS) entry which is preliminary data.</text>
</comment>
<dbReference type="Pfam" id="PF01081">
    <property type="entry name" value="Aldolase"/>
    <property type="match status" value="1"/>
</dbReference>
<proteinExistence type="inferred from homology"/>
<evidence type="ECO:0000256" key="2">
    <source>
        <dbReference type="ARBA" id="ARBA00006906"/>
    </source>
</evidence>
<keyword evidence="5" id="KW-0119">Carbohydrate metabolism</keyword>
<keyword evidence="4 6" id="KW-0456">Lyase</keyword>
<protein>
    <submittedName>
        <fullName evidence="6">Bifunctional 4-hydroxy-2-oxoglutarate aldolase/2-dehydro-3-deoxy-phosphogluconate aldolase</fullName>
        <ecNumber evidence="6">4.1.2.14</ecNumber>
        <ecNumber evidence="6">4.1.3.16</ecNumber>
    </submittedName>
</protein>
<dbReference type="PANTHER" id="PTHR30246:SF1">
    <property type="entry name" value="2-DEHYDRO-3-DEOXY-6-PHOSPHOGALACTONATE ALDOLASE-RELATED"/>
    <property type="match status" value="1"/>
</dbReference>
<comment type="pathway">
    <text evidence="1">Carbohydrate acid metabolism.</text>
</comment>
<dbReference type="InterPro" id="IPR013785">
    <property type="entry name" value="Aldolase_TIM"/>
</dbReference>
<evidence type="ECO:0000256" key="1">
    <source>
        <dbReference type="ARBA" id="ARBA00004761"/>
    </source>
</evidence>
<dbReference type="GO" id="GO:0008700">
    <property type="term" value="F:(R,S)-4-hydroxy-2-oxoglutarate aldolase activity"/>
    <property type="evidence" value="ECO:0007669"/>
    <property type="project" value="UniProtKB-EC"/>
</dbReference>
<dbReference type="NCBIfam" id="TIGR01182">
    <property type="entry name" value="eda"/>
    <property type="match status" value="1"/>
</dbReference>